<evidence type="ECO:0000313" key="2">
    <source>
        <dbReference type="Proteomes" id="UP001469553"/>
    </source>
</evidence>
<keyword evidence="2" id="KW-1185">Reference proteome</keyword>
<accession>A0ABV0ZJ58</accession>
<dbReference type="Proteomes" id="UP001469553">
    <property type="component" value="Unassembled WGS sequence"/>
</dbReference>
<proteinExistence type="predicted"/>
<organism evidence="1 2">
    <name type="scientific">Ameca splendens</name>
    <dbReference type="NCBI Taxonomy" id="208324"/>
    <lineage>
        <taxon>Eukaryota</taxon>
        <taxon>Metazoa</taxon>
        <taxon>Chordata</taxon>
        <taxon>Craniata</taxon>
        <taxon>Vertebrata</taxon>
        <taxon>Euteleostomi</taxon>
        <taxon>Actinopterygii</taxon>
        <taxon>Neopterygii</taxon>
        <taxon>Teleostei</taxon>
        <taxon>Neoteleostei</taxon>
        <taxon>Acanthomorphata</taxon>
        <taxon>Ovalentaria</taxon>
        <taxon>Atherinomorphae</taxon>
        <taxon>Cyprinodontiformes</taxon>
        <taxon>Goodeidae</taxon>
        <taxon>Ameca</taxon>
    </lineage>
</organism>
<sequence>MSQELLHFKINKKMNECVFLHRLLWFPFVSLKSIIPLPDVSLSSLGFYFCHRLSAHNADGEGGAEAGALSLETNKINTQLDQVFSPSSSHERTENVKLQVEVRQDVEPV</sequence>
<comment type="caution">
    <text evidence="1">The sequence shown here is derived from an EMBL/GenBank/DDBJ whole genome shotgun (WGS) entry which is preliminary data.</text>
</comment>
<dbReference type="EMBL" id="JAHRIP010066030">
    <property type="protein sequence ID" value="MEQ2306101.1"/>
    <property type="molecule type" value="Genomic_DNA"/>
</dbReference>
<evidence type="ECO:0000313" key="1">
    <source>
        <dbReference type="EMBL" id="MEQ2306101.1"/>
    </source>
</evidence>
<reference evidence="1 2" key="1">
    <citation type="submission" date="2021-06" db="EMBL/GenBank/DDBJ databases">
        <authorList>
            <person name="Palmer J.M."/>
        </authorList>
    </citation>
    <scope>NUCLEOTIDE SEQUENCE [LARGE SCALE GENOMIC DNA]</scope>
    <source>
        <strain evidence="1 2">AS_MEX2019</strain>
        <tissue evidence="1">Muscle</tissue>
    </source>
</reference>
<protein>
    <submittedName>
        <fullName evidence="1">Uncharacterized protein</fullName>
    </submittedName>
</protein>
<gene>
    <name evidence="1" type="ORF">AMECASPLE_004597</name>
</gene>
<name>A0ABV0ZJ58_9TELE</name>